<evidence type="ECO:0000313" key="2">
    <source>
        <dbReference type="EMBL" id="GID59782.1"/>
    </source>
</evidence>
<dbReference type="EMBL" id="BOMG01000102">
    <property type="protein sequence ID" value="GID59782.1"/>
    <property type="molecule type" value="Genomic_DNA"/>
</dbReference>
<gene>
    <name evidence="2" type="ORF">Aco03nite_081860</name>
</gene>
<proteinExistence type="predicted"/>
<evidence type="ECO:0000313" key="3">
    <source>
        <dbReference type="Proteomes" id="UP000612282"/>
    </source>
</evidence>
<feature type="chain" id="PRO_5045551770" description="Secreted protein" evidence="1">
    <location>
        <begin position="24"/>
        <end position="159"/>
    </location>
</feature>
<keyword evidence="3" id="KW-1185">Reference proteome</keyword>
<dbReference type="RefSeq" id="WP_203806196.1">
    <property type="nucleotide sequence ID" value="NZ_BAAAQE010000005.1"/>
</dbReference>
<name>A0ABQ3XMY5_9ACTN</name>
<sequence length="159" mass="16652">MKSILLVTMLAGAGLSIATPAQAETTCGPAKNVELSTPGFDTDLSVTLCVTHGSLDVGAYAIVNWKDGGSGGDDGNRKFDSLLIHYQLQAYDEVLASGSCNLSGRVNGAEKGTRACKTVYPQTSRAGGLNARGYVDYNVDRDGLGTKRFDLVPTPFVTS</sequence>
<protein>
    <recommendedName>
        <fullName evidence="4">Secreted protein</fullName>
    </recommendedName>
</protein>
<dbReference type="Proteomes" id="UP000612282">
    <property type="component" value="Unassembled WGS sequence"/>
</dbReference>
<reference evidence="2 3" key="1">
    <citation type="submission" date="2021-01" db="EMBL/GenBank/DDBJ databases">
        <title>Whole genome shotgun sequence of Actinoplanes couchii NBRC 106145.</title>
        <authorList>
            <person name="Komaki H."/>
            <person name="Tamura T."/>
        </authorList>
    </citation>
    <scope>NUCLEOTIDE SEQUENCE [LARGE SCALE GENOMIC DNA]</scope>
    <source>
        <strain evidence="2 3">NBRC 106145</strain>
    </source>
</reference>
<organism evidence="2 3">
    <name type="scientific">Actinoplanes couchii</name>
    <dbReference type="NCBI Taxonomy" id="403638"/>
    <lineage>
        <taxon>Bacteria</taxon>
        <taxon>Bacillati</taxon>
        <taxon>Actinomycetota</taxon>
        <taxon>Actinomycetes</taxon>
        <taxon>Micromonosporales</taxon>
        <taxon>Micromonosporaceae</taxon>
        <taxon>Actinoplanes</taxon>
    </lineage>
</organism>
<keyword evidence="1" id="KW-0732">Signal</keyword>
<evidence type="ECO:0008006" key="4">
    <source>
        <dbReference type="Google" id="ProtNLM"/>
    </source>
</evidence>
<evidence type="ECO:0000256" key="1">
    <source>
        <dbReference type="SAM" id="SignalP"/>
    </source>
</evidence>
<feature type="signal peptide" evidence="1">
    <location>
        <begin position="1"/>
        <end position="23"/>
    </location>
</feature>
<accession>A0ABQ3XMY5</accession>
<comment type="caution">
    <text evidence="2">The sequence shown here is derived from an EMBL/GenBank/DDBJ whole genome shotgun (WGS) entry which is preliminary data.</text>
</comment>